<dbReference type="Pfam" id="PF10367">
    <property type="entry name" value="zf-Vps39_C"/>
    <property type="match status" value="1"/>
</dbReference>
<proteinExistence type="predicted"/>
<dbReference type="PANTHER" id="PTHR12894">
    <property type="entry name" value="CNH DOMAIN CONTAINING"/>
    <property type="match status" value="1"/>
</dbReference>
<organism evidence="7 8">
    <name type="scientific">Galdieria partita</name>
    <dbReference type="NCBI Taxonomy" id="83374"/>
    <lineage>
        <taxon>Eukaryota</taxon>
        <taxon>Rhodophyta</taxon>
        <taxon>Bangiophyceae</taxon>
        <taxon>Galdieriales</taxon>
        <taxon>Galdieriaceae</taxon>
        <taxon>Galdieria</taxon>
    </lineage>
</organism>
<dbReference type="InterPro" id="IPR001180">
    <property type="entry name" value="CNH_dom"/>
</dbReference>
<reference evidence="7" key="2">
    <citation type="submission" date="2022-01" db="EMBL/GenBank/DDBJ databases">
        <authorList>
            <person name="Hirooka S."/>
            <person name="Miyagishima S.Y."/>
        </authorList>
    </citation>
    <scope>NUCLEOTIDE SEQUENCE</scope>
    <source>
        <strain evidence="7">NBRC 102759</strain>
    </source>
</reference>
<feature type="coiled-coil region" evidence="5">
    <location>
        <begin position="574"/>
        <end position="601"/>
    </location>
</feature>
<evidence type="ECO:0000313" key="7">
    <source>
        <dbReference type="EMBL" id="GJQ10939.1"/>
    </source>
</evidence>
<protein>
    <recommendedName>
        <fullName evidence="6">CNH domain-containing protein</fullName>
    </recommendedName>
</protein>
<dbReference type="InterPro" id="IPR032914">
    <property type="entry name" value="Vam6/VPS39/TRAP1"/>
</dbReference>
<dbReference type="PANTHER" id="PTHR12894:SF27">
    <property type="entry name" value="TRANSFORMING GROWTH FACTOR-BETA RECEPTOR-ASSOCIATED PROTEIN 1"/>
    <property type="match status" value="1"/>
</dbReference>
<dbReference type="OrthoDB" id="5325112at2759"/>
<keyword evidence="5" id="KW-0175">Coiled coil</keyword>
<evidence type="ECO:0000259" key="6">
    <source>
        <dbReference type="PROSITE" id="PS50219"/>
    </source>
</evidence>
<dbReference type="Proteomes" id="UP001061958">
    <property type="component" value="Unassembled WGS sequence"/>
</dbReference>
<gene>
    <name evidence="7" type="ORF">GpartN1_g2730.t1</name>
</gene>
<dbReference type="GO" id="GO:0006914">
    <property type="term" value="P:autophagy"/>
    <property type="evidence" value="ECO:0007669"/>
    <property type="project" value="TreeGrafter"/>
</dbReference>
<dbReference type="EMBL" id="BQMJ01000019">
    <property type="protein sequence ID" value="GJQ10939.1"/>
    <property type="molecule type" value="Genomic_DNA"/>
</dbReference>
<keyword evidence="3" id="KW-0963">Cytoplasm</keyword>
<comment type="subcellular location">
    <subcellularLocation>
        <location evidence="1">Cytoplasm</location>
    </subcellularLocation>
</comment>
<dbReference type="GO" id="GO:0034058">
    <property type="term" value="P:endosomal vesicle fusion"/>
    <property type="evidence" value="ECO:0007669"/>
    <property type="project" value="TreeGrafter"/>
</dbReference>
<evidence type="ECO:0000256" key="5">
    <source>
        <dbReference type="SAM" id="Coils"/>
    </source>
</evidence>
<dbReference type="GO" id="GO:0016020">
    <property type="term" value="C:membrane"/>
    <property type="evidence" value="ECO:0007669"/>
    <property type="project" value="TreeGrafter"/>
</dbReference>
<sequence length="948" mass="107861">MLKSPLSDLFQVSPCITDFVYKISSICPVDTDNLIISTNEGYLLNVSISSSEPHKFRIIHSRRISLNRSSSGFSSNHSLSPLQFVRLGNFRLVFLLVDSVLLAYQVPNLELFPGQSSQLQFFSEKCSGAHVFSVHSWDGEVAYIAVAARKRVRLLTLDSSQLESGFSFSGEQDSADLPLAIRFGGSSSKKELCVSTPRDHIIYAVGDDGALQVRNVVSMKSDLDNTNSRRTVEPSNSSEATSSFYILRRMKGLMTSNSVREPIALPLPDSDRWLLELEQASVFRIFSSSQGFVNQVTFLSSENQVPLSVLFCRPFCIALYPRNHLIVRTLSNKGIGSVVQNIHLQNFVSSSRFFNTCCMLVSSCEDLVNTEVAGYTFWYSKVLKLSLREPIGNITKQLENEDQLQLALEIAESLPEDFGRERVYSLREALSLDALKKGNHSLAIKFLTEMNISTYQILELRDRYVPQSWKEALEEWATFLVKHYTDEIKQIRTQRGLPEDARVDTVWIPGEDEVLCMVIETLLMAHTESPKLNELLQQVKCHIADSKVSQWHIQTQYMSESDKHLFWFYFYHSAECYEMALETLERLIESSANEMQNTYIQNLGTYLSELSASLNSNSNQLILQHLQWYFDHGGDSELVLNLLSKPLISLSDALLFLRQQPCSLLIRFLEQQVEKLVQGNRVNTRYYQIVFDNLACAYIDNYVYAKQSQTHKTLDSPVDAKKKIYDFICQRVGFDPQYVLNQLPQEKELYKERALLVGQQGRYLEALHLLVEEGLDPDAAENFIRDTVPSHESREVWTQLVKMYLSLAASNSSQEKDEKCFDTSKFVNRACQLLSSREGLKVDCSRVIRELPSNIELRLIIPFLLSSLSNSIGLVRSVKVKKSLLKSEHLLLNDQLVQMKKQKIVIGRDRACCICNRKVGTSAVAVYADHSVAHLLCHRNRKPLGRNH</sequence>
<dbReference type="InterPro" id="IPR019453">
    <property type="entry name" value="VPS39/TGFA1_Znf"/>
</dbReference>
<accession>A0A9C7PVD8</accession>
<evidence type="ECO:0000256" key="1">
    <source>
        <dbReference type="ARBA" id="ARBA00004496"/>
    </source>
</evidence>
<dbReference type="GO" id="GO:0015031">
    <property type="term" value="P:protein transport"/>
    <property type="evidence" value="ECO:0007669"/>
    <property type="project" value="UniProtKB-KW"/>
</dbReference>
<evidence type="ECO:0000256" key="4">
    <source>
        <dbReference type="ARBA" id="ARBA00022927"/>
    </source>
</evidence>
<comment type="caution">
    <text evidence="7">The sequence shown here is derived from an EMBL/GenBank/DDBJ whole genome shotgun (WGS) entry which is preliminary data.</text>
</comment>
<feature type="domain" description="CNH" evidence="6">
    <location>
        <begin position="20"/>
        <end position="357"/>
    </location>
</feature>
<keyword evidence="4" id="KW-0653">Protein transport</keyword>
<dbReference type="GO" id="GO:0005737">
    <property type="term" value="C:cytoplasm"/>
    <property type="evidence" value="ECO:0007669"/>
    <property type="project" value="UniProtKB-SubCell"/>
</dbReference>
<evidence type="ECO:0000313" key="8">
    <source>
        <dbReference type="Proteomes" id="UP001061958"/>
    </source>
</evidence>
<keyword evidence="2" id="KW-0813">Transport</keyword>
<name>A0A9C7PVD8_9RHOD</name>
<dbReference type="AlphaFoldDB" id="A0A9C7PVD8"/>
<dbReference type="PROSITE" id="PS50219">
    <property type="entry name" value="CNH"/>
    <property type="match status" value="1"/>
</dbReference>
<keyword evidence="8" id="KW-1185">Reference proteome</keyword>
<reference evidence="7" key="1">
    <citation type="journal article" date="2022" name="Proc. Natl. Acad. Sci. U.S.A.">
        <title>Life cycle and functional genomics of the unicellular red alga Galdieria for elucidating algal and plant evolution and industrial use.</title>
        <authorList>
            <person name="Hirooka S."/>
            <person name="Itabashi T."/>
            <person name="Ichinose T.M."/>
            <person name="Onuma R."/>
            <person name="Fujiwara T."/>
            <person name="Yamashita S."/>
            <person name="Jong L.W."/>
            <person name="Tomita R."/>
            <person name="Iwane A.H."/>
            <person name="Miyagishima S.Y."/>
        </authorList>
    </citation>
    <scope>NUCLEOTIDE SEQUENCE</scope>
    <source>
        <strain evidence="7">NBRC 102759</strain>
    </source>
</reference>
<evidence type="ECO:0000256" key="3">
    <source>
        <dbReference type="ARBA" id="ARBA00022490"/>
    </source>
</evidence>
<evidence type="ECO:0000256" key="2">
    <source>
        <dbReference type="ARBA" id="ARBA00022448"/>
    </source>
</evidence>